<feature type="compositionally biased region" description="Acidic residues" evidence="5">
    <location>
        <begin position="63"/>
        <end position="87"/>
    </location>
</feature>
<gene>
    <name evidence="8" type="ORF">HYC85_002433</name>
</gene>
<feature type="region of interest" description="Disordered" evidence="5">
    <location>
        <begin position="196"/>
        <end position="240"/>
    </location>
</feature>
<dbReference type="AlphaFoldDB" id="A0A7J7IA22"/>
<feature type="domain" description="DM2" evidence="6">
    <location>
        <begin position="113"/>
        <end position="190"/>
    </location>
</feature>
<dbReference type="GO" id="GO:0000500">
    <property type="term" value="C:RNA polymerase I upstream activating factor complex"/>
    <property type="evidence" value="ECO:0007669"/>
    <property type="project" value="UniProtKB-ARBA"/>
</dbReference>
<evidence type="ECO:0000256" key="2">
    <source>
        <dbReference type="ARBA" id="ARBA00023015"/>
    </source>
</evidence>
<comment type="caution">
    <text evidence="8">The sequence shown here is derived from an EMBL/GenBank/DDBJ whole genome shotgun (WGS) entry which is preliminary data.</text>
</comment>
<proteinExistence type="predicted"/>
<dbReference type="Pfam" id="PF08766">
    <property type="entry name" value="DEK_C"/>
    <property type="match status" value="1"/>
</dbReference>
<evidence type="ECO:0000259" key="6">
    <source>
        <dbReference type="PROSITE" id="PS51925"/>
    </source>
</evidence>
<comment type="subcellular location">
    <subcellularLocation>
        <location evidence="1">Nucleus</location>
    </subcellularLocation>
</comment>
<evidence type="ECO:0000256" key="5">
    <source>
        <dbReference type="SAM" id="MobiDB-lite"/>
    </source>
</evidence>
<keyword evidence="9" id="KW-1185">Reference proteome</keyword>
<dbReference type="PROSITE" id="PS51925">
    <property type="entry name" value="SWIB_MDM2"/>
    <property type="match status" value="2"/>
</dbReference>
<dbReference type="InterPro" id="IPR019835">
    <property type="entry name" value="SWIB_domain"/>
</dbReference>
<keyword evidence="2" id="KW-0805">Transcription regulation</keyword>
<evidence type="ECO:0000259" key="7">
    <source>
        <dbReference type="PROSITE" id="PS51998"/>
    </source>
</evidence>
<organism evidence="8 9">
    <name type="scientific">Camellia sinensis</name>
    <name type="common">Tea plant</name>
    <name type="synonym">Thea sinensis</name>
    <dbReference type="NCBI Taxonomy" id="4442"/>
    <lineage>
        <taxon>Eukaryota</taxon>
        <taxon>Viridiplantae</taxon>
        <taxon>Streptophyta</taxon>
        <taxon>Embryophyta</taxon>
        <taxon>Tracheophyta</taxon>
        <taxon>Spermatophyta</taxon>
        <taxon>Magnoliopsida</taxon>
        <taxon>eudicotyledons</taxon>
        <taxon>Gunneridae</taxon>
        <taxon>Pentapetalae</taxon>
        <taxon>asterids</taxon>
        <taxon>Ericales</taxon>
        <taxon>Theaceae</taxon>
        <taxon>Camellia</taxon>
    </lineage>
</organism>
<evidence type="ECO:0000256" key="3">
    <source>
        <dbReference type="ARBA" id="ARBA00023163"/>
    </source>
</evidence>
<evidence type="ECO:0000256" key="4">
    <source>
        <dbReference type="ARBA" id="ARBA00023242"/>
    </source>
</evidence>
<evidence type="ECO:0008006" key="10">
    <source>
        <dbReference type="Google" id="ProtNLM"/>
    </source>
</evidence>
<reference evidence="8 9" key="2">
    <citation type="submission" date="2020-07" db="EMBL/GenBank/DDBJ databases">
        <title>Genome assembly of wild tea tree DASZ reveals pedigree and selection history of tea varieties.</title>
        <authorList>
            <person name="Zhang W."/>
        </authorList>
    </citation>
    <scope>NUCLEOTIDE SEQUENCE [LARGE SCALE GENOMIC DNA]</scope>
    <source>
        <strain evidence="9">cv. G240</strain>
        <tissue evidence="8">Leaf</tissue>
    </source>
</reference>
<dbReference type="Pfam" id="PF02201">
    <property type="entry name" value="SWIB"/>
    <property type="match status" value="2"/>
</dbReference>
<dbReference type="SUPFAM" id="SSF109715">
    <property type="entry name" value="DEK C-terminal domain"/>
    <property type="match status" value="1"/>
</dbReference>
<feature type="domain" description="DM2" evidence="6">
    <location>
        <begin position="238"/>
        <end position="317"/>
    </location>
</feature>
<evidence type="ECO:0000313" key="9">
    <source>
        <dbReference type="Proteomes" id="UP000593564"/>
    </source>
</evidence>
<reference evidence="9" key="1">
    <citation type="journal article" date="2020" name="Nat. Commun.">
        <title>Genome assembly of wild tea tree DASZ reveals pedigree and selection history of tea varieties.</title>
        <authorList>
            <person name="Zhang W."/>
            <person name="Zhang Y."/>
            <person name="Qiu H."/>
            <person name="Guo Y."/>
            <person name="Wan H."/>
            <person name="Zhang X."/>
            <person name="Scossa F."/>
            <person name="Alseekh S."/>
            <person name="Zhang Q."/>
            <person name="Wang P."/>
            <person name="Xu L."/>
            <person name="Schmidt M.H."/>
            <person name="Jia X."/>
            <person name="Li D."/>
            <person name="Zhu A."/>
            <person name="Guo F."/>
            <person name="Chen W."/>
            <person name="Ni D."/>
            <person name="Usadel B."/>
            <person name="Fernie A.R."/>
            <person name="Wen W."/>
        </authorList>
    </citation>
    <scope>NUCLEOTIDE SEQUENCE [LARGE SCALE GENOMIC DNA]</scope>
    <source>
        <strain evidence="9">cv. G240</strain>
    </source>
</reference>
<protein>
    <recommendedName>
        <fullName evidence="10">DM2 domain-containing protein</fullName>
    </recommendedName>
</protein>
<sequence length="320" mass="36711">MVSDSELVGRLRDFLRTSDLTTTTTATIRRRLEEDFGIDLSDKKAFIREQVDLYLQSQVDNAQENEEEDEGEVNEEEEDDDDEEEEASNGKSTSKRGSKKQNKEVKKRGGGGGFTKLCSLSPELQKFVGVPELARTEVVKQLWNYIREKNLQDPSNRRNIICDDTLRALFAVDCINMFQMNKSLAKHIWPLDSDDAASVKSTPKEKPQKQKQRKQEREDDSDDEPKRKEKRQKGGNSGFLAPLPLSDALVKFLGTGESSLSRSEVVKRIWQYIKQNNLQDPSDKRRIISDEKLRELFDVDSFNGFTVSKLLTTHFMKTEH</sequence>
<name>A0A7J7IA22_CAMSI</name>
<dbReference type="InterPro" id="IPR014876">
    <property type="entry name" value="DEK_C"/>
</dbReference>
<dbReference type="SUPFAM" id="SSF47592">
    <property type="entry name" value="SWIB/MDM2 domain"/>
    <property type="match status" value="2"/>
</dbReference>
<dbReference type="InterPro" id="IPR036885">
    <property type="entry name" value="SWIB_MDM2_dom_sf"/>
</dbReference>
<dbReference type="Gene3D" id="1.10.10.60">
    <property type="entry name" value="Homeodomain-like"/>
    <property type="match status" value="1"/>
</dbReference>
<dbReference type="Proteomes" id="UP000593564">
    <property type="component" value="Unassembled WGS sequence"/>
</dbReference>
<dbReference type="InterPro" id="IPR003121">
    <property type="entry name" value="SWIB_MDM2_domain"/>
</dbReference>
<dbReference type="PANTHER" id="PTHR13844">
    <property type="entry name" value="SWI/SNF-RELATED MATRIX-ASSOCIATED ACTIN-DEPENDENT REGULATOR OF CHROMATIN SUBFAMILY D"/>
    <property type="match status" value="1"/>
</dbReference>
<dbReference type="GO" id="GO:0001181">
    <property type="term" value="F:RNA polymerase I general transcription initiation factor activity"/>
    <property type="evidence" value="ECO:0007669"/>
    <property type="project" value="UniProtKB-ARBA"/>
</dbReference>
<dbReference type="SMART" id="SM00151">
    <property type="entry name" value="SWIB"/>
    <property type="match status" value="2"/>
</dbReference>
<dbReference type="Gene3D" id="1.10.245.10">
    <property type="entry name" value="SWIB/MDM2 domain"/>
    <property type="match status" value="2"/>
</dbReference>
<keyword evidence="3" id="KW-0804">Transcription</keyword>
<evidence type="ECO:0000256" key="1">
    <source>
        <dbReference type="ARBA" id="ARBA00004123"/>
    </source>
</evidence>
<feature type="domain" description="DEK-C" evidence="7">
    <location>
        <begin position="1"/>
        <end position="56"/>
    </location>
</feature>
<dbReference type="CDD" id="cd10567">
    <property type="entry name" value="SWIB-MDM2_like"/>
    <property type="match status" value="2"/>
</dbReference>
<dbReference type="PROSITE" id="PS51998">
    <property type="entry name" value="DEK_C"/>
    <property type="match status" value="1"/>
</dbReference>
<feature type="compositionally biased region" description="Basic residues" evidence="5">
    <location>
        <begin position="93"/>
        <end position="109"/>
    </location>
</feature>
<feature type="region of interest" description="Disordered" evidence="5">
    <location>
        <begin position="58"/>
        <end position="112"/>
    </location>
</feature>
<dbReference type="EMBL" id="JACBKZ010000001">
    <property type="protein sequence ID" value="KAF5961224.1"/>
    <property type="molecule type" value="Genomic_DNA"/>
</dbReference>
<evidence type="ECO:0000313" key="8">
    <source>
        <dbReference type="EMBL" id="KAF5961224.1"/>
    </source>
</evidence>
<dbReference type="FunFam" id="1.10.245.10:FF:000004">
    <property type="entry name" value="Upstream activation factor subunit"/>
    <property type="match status" value="1"/>
</dbReference>
<accession>A0A7J7IA22</accession>
<feature type="compositionally biased region" description="Basic and acidic residues" evidence="5">
    <location>
        <begin position="202"/>
        <end position="217"/>
    </location>
</feature>
<keyword evidence="4" id="KW-0539">Nucleus</keyword>